<evidence type="ECO:0000313" key="2">
    <source>
        <dbReference type="Proteomes" id="UP000323225"/>
    </source>
</evidence>
<sequence>MKPFIVNFTNIKKCQSGIPFSYSSSKLVDNQLVANDVAFDEENKKTAALLDLSVEEEYSLIVFAKNKKEAREQVSQMKLEASTAKSVTSAFDIQGLIGTYGTVTEKEKLSPDFYEKISGMCTGRVDLHSDNFRVKNSEHTSTIKITSCNEMPLTNGKSNSKFKIEQDGVSKERRTYMLYYEGFTRTGDTTSLRGLTDKPTPTSKPISFLVDWTFQLDSNYVTDNLSDNERLGSPLKFEIKQIATAKGCSSPDVLSEHSLKQARELVSNMNDYEVKKGIVLRDYLVAKIEKIDSSANELAK</sequence>
<accession>A0A5B1C2C3</accession>
<dbReference type="Proteomes" id="UP000323225">
    <property type="component" value="Unassembled WGS sequence"/>
</dbReference>
<protein>
    <submittedName>
        <fullName evidence="1">Uncharacterized protein</fullName>
    </submittedName>
</protein>
<comment type="caution">
    <text evidence="1">The sequence shown here is derived from an EMBL/GenBank/DDBJ whole genome shotgun (WGS) entry which is preliminary data.</text>
</comment>
<organism evidence="1 2">
    <name type="scientific">Vibrio cholerae</name>
    <dbReference type="NCBI Taxonomy" id="666"/>
    <lineage>
        <taxon>Bacteria</taxon>
        <taxon>Pseudomonadati</taxon>
        <taxon>Pseudomonadota</taxon>
        <taxon>Gammaproteobacteria</taxon>
        <taxon>Vibrionales</taxon>
        <taxon>Vibrionaceae</taxon>
        <taxon>Vibrio</taxon>
    </lineage>
</organism>
<gene>
    <name evidence="1" type="ORF">F0M16_08300</name>
</gene>
<reference evidence="1 2" key="1">
    <citation type="submission" date="2019-09" db="EMBL/GenBank/DDBJ databases">
        <authorList>
            <person name="Kritzky A."/>
            <person name="Schelkanova E.Y."/>
            <person name="Alkhova Z.V."/>
            <person name="Smirnova N.I."/>
        </authorList>
    </citation>
    <scope>NUCLEOTIDE SEQUENCE [LARGE SCALE GENOMIC DNA]</scope>
    <source>
        <strain evidence="1 2">M1526</strain>
    </source>
</reference>
<proteinExistence type="predicted"/>
<name>A0A5B1C2C3_VIBCL</name>
<evidence type="ECO:0000313" key="1">
    <source>
        <dbReference type="EMBL" id="KAA1255208.1"/>
    </source>
</evidence>
<dbReference type="EMBL" id="VUAA01000007">
    <property type="protein sequence ID" value="KAA1255208.1"/>
    <property type="molecule type" value="Genomic_DNA"/>
</dbReference>
<dbReference type="AlphaFoldDB" id="A0A5B1C2C3"/>